<protein>
    <submittedName>
        <fullName evidence="2">Uncharacterized protein</fullName>
    </submittedName>
</protein>
<feature type="compositionally biased region" description="Basic and acidic residues" evidence="1">
    <location>
        <begin position="66"/>
        <end position="77"/>
    </location>
</feature>
<keyword evidence="3" id="KW-1185">Reference proteome</keyword>
<accession>A0A1Y3AKZ7</accession>
<feature type="compositionally biased region" description="Basic residues" evidence="1">
    <location>
        <begin position="52"/>
        <end position="65"/>
    </location>
</feature>
<feature type="compositionally biased region" description="Basic residues" evidence="1">
    <location>
        <begin position="89"/>
        <end position="99"/>
    </location>
</feature>
<dbReference type="OrthoDB" id="6535105at2759"/>
<reference evidence="2 3" key="1">
    <citation type="submission" date="2017-03" db="EMBL/GenBank/DDBJ databases">
        <title>Genome Survey of Euroglyphus maynei.</title>
        <authorList>
            <person name="Arlian L.G."/>
            <person name="Morgan M.S."/>
            <person name="Rider S.D."/>
        </authorList>
    </citation>
    <scope>NUCLEOTIDE SEQUENCE [LARGE SCALE GENOMIC DNA]</scope>
    <source>
        <strain evidence="2">Arlian Lab</strain>
        <tissue evidence="2">Whole body</tissue>
    </source>
</reference>
<dbReference type="EMBL" id="MUJZ01072075">
    <property type="protein sequence ID" value="OTF69129.1"/>
    <property type="molecule type" value="Genomic_DNA"/>
</dbReference>
<feature type="region of interest" description="Disordered" evidence="1">
    <location>
        <begin position="168"/>
        <end position="192"/>
    </location>
</feature>
<comment type="caution">
    <text evidence="2">The sequence shown here is derived from an EMBL/GenBank/DDBJ whole genome shotgun (WGS) entry which is preliminary data.</text>
</comment>
<name>A0A1Y3AKZ7_EURMA</name>
<sequence length="192" mass="21786">MARIRHDYDEMNPFYRIILPHRCDQLLFGVEPKSIIDNDESPITTTATTPVIKRRRSTTRKLSSKKSKELSIDKTSDDDYNSNSNNNVSKRHRNRKHSKSNMNDDRLSNNHHQQQQSGCSSGGGGGTSSTSASPFHRHSKDNQSTSTYRSFSKSSIKQLFSSFKRFQTSTMTSDCDTQPSDFDPDDSVLLSR</sequence>
<proteinExistence type="predicted"/>
<feature type="region of interest" description="Disordered" evidence="1">
    <location>
        <begin position="36"/>
        <end position="151"/>
    </location>
</feature>
<dbReference type="Proteomes" id="UP000194236">
    <property type="component" value="Unassembled WGS sequence"/>
</dbReference>
<organism evidence="2 3">
    <name type="scientific">Euroglyphus maynei</name>
    <name type="common">Mayne's house dust mite</name>
    <dbReference type="NCBI Taxonomy" id="6958"/>
    <lineage>
        <taxon>Eukaryota</taxon>
        <taxon>Metazoa</taxon>
        <taxon>Ecdysozoa</taxon>
        <taxon>Arthropoda</taxon>
        <taxon>Chelicerata</taxon>
        <taxon>Arachnida</taxon>
        <taxon>Acari</taxon>
        <taxon>Acariformes</taxon>
        <taxon>Sarcoptiformes</taxon>
        <taxon>Astigmata</taxon>
        <taxon>Psoroptidia</taxon>
        <taxon>Analgoidea</taxon>
        <taxon>Pyroglyphidae</taxon>
        <taxon>Pyroglyphinae</taxon>
        <taxon>Euroglyphus</taxon>
    </lineage>
</organism>
<gene>
    <name evidence="2" type="ORF">BLA29_010173</name>
</gene>
<feature type="non-terminal residue" evidence="2">
    <location>
        <position position="192"/>
    </location>
</feature>
<evidence type="ECO:0000256" key="1">
    <source>
        <dbReference type="SAM" id="MobiDB-lite"/>
    </source>
</evidence>
<feature type="compositionally biased region" description="Polar residues" evidence="1">
    <location>
        <begin position="168"/>
        <end position="180"/>
    </location>
</feature>
<dbReference type="AlphaFoldDB" id="A0A1Y3AKZ7"/>
<evidence type="ECO:0000313" key="3">
    <source>
        <dbReference type="Proteomes" id="UP000194236"/>
    </source>
</evidence>
<evidence type="ECO:0000313" key="2">
    <source>
        <dbReference type="EMBL" id="OTF69129.1"/>
    </source>
</evidence>